<reference evidence="2 3" key="1">
    <citation type="submission" date="2019-03" db="EMBL/GenBank/DDBJ databases">
        <title>First draft genome of Liparis tanakae, snailfish: a comprehensive survey of snailfish specific genes.</title>
        <authorList>
            <person name="Kim W."/>
            <person name="Song I."/>
            <person name="Jeong J.-H."/>
            <person name="Kim D."/>
            <person name="Kim S."/>
            <person name="Ryu S."/>
            <person name="Song J.Y."/>
            <person name="Lee S.K."/>
        </authorList>
    </citation>
    <scope>NUCLEOTIDE SEQUENCE [LARGE SCALE GENOMIC DNA]</scope>
    <source>
        <tissue evidence="2">Muscle</tissue>
    </source>
</reference>
<keyword evidence="3" id="KW-1185">Reference proteome</keyword>
<feature type="compositionally biased region" description="Low complexity" evidence="1">
    <location>
        <begin position="127"/>
        <end position="136"/>
    </location>
</feature>
<feature type="region of interest" description="Disordered" evidence="1">
    <location>
        <begin position="106"/>
        <end position="140"/>
    </location>
</feature>
<evidence type="ECO:0000313" key="2">
    <source>
        <dbReference type="EMBL" id="TNN33789.1"/>
    </source>
</evidence>
<dbReference type="EMBL" id="SRLO01002132">
    <property type="protein sequence ID" value="TNN33789.1"/>
    <property type="molecule type" value="Genomic_DNA"/>
</dbReference>
<dbReference type="Proteomes" id="UP000314294">
    <property type="component" value="Unassembled WGS sequence"/>
</dbReference>
<dbReference type="AlphaFoldDB" id="A0A4Z2EY58"/>
<comment type="caution">
    <text evidence="2">The sequence shown here is derived from an EMBL/GenBank/DDBJ whole genome shotgun (WGS) entry which is preliminary data.</text>
</comment>
<evidence type="ECO:0000313" key="3">
    <source>
        <dbReference type="Proteomes" id="UP000314294"/>
    </source>
</evidence>
<gene>
    <name evidence="2" type="ORF">EYF80_056049</name>
</gene>
<sequence length="163" mass="17697">MECAALQERPGGGRKPEAGAKEENISDLLSESGKNRNNGRAEVVVGECGAFVNKQREGNGPSLSAVQLQSPRTSFEYLNAHECSLSEVARIPVSCVYFPMPPRRRRARDGKDGAILGPTTDDVARLPRGSRGPGRSTAAAWPSALTDRVYMHSNNWLSRTETE</sequence>
<evidence type="ECO:0000256" key="1">
    <source>
        <dbReference type="SAM" id="MobiDB-lite"/>
    </source>
</evidence>
<feature type="region of interest" description="Disordered" evidence="1">
    <location>
        <begin position="1"/>
        <end position="36"/>
    </location>
</feature>
<feature type="compositionally biased region" description="Basic and acidic residues" evidence="1">
    <location>
        <begin position="14"/>
        <end position="24"/>
    </location>
</feature>
<proteinExistence type="predicted"/>
<accession>A0A4Z2EY58</accession>
<name>A0A4Z2EY58_9TELE</name>
<organism evidence="2 3">
    <name type="scientific">Liparis tanakae</name>
    <name type="common">Tanaka's snailfish</name>
    <dbReference type="NCBI Taxonomy" id="230148"/>
    <lineage>
        <taxon>Eukaryota</taxon>
        <taxon>Metazoa</taxon>
        <taxon>Chordata</taxon>
        <taxon>Craniata</taxon>
        <taxon>Vertebrata</taxon>
        <taxon>Euteleostomi</taxon>
        <taxon>Actinopterygii</taxon>
        <taxon>Neopterygii</taxon>
        <taxon>Teleostei</taxon>
        <taxon>Neoteleostei</taxon>
        <taxon>Acanthomorphata</taxon>
        <taxon>Eupercaria</taxon>
        <taxon>Perciformes</taxon>
        <taxon>Cottioidei</taxon>
        <taxon>Cottales</taxon>
        <taxon>Liparidae</taxon>
        <taxon>Liparis</taxon>
    </lineage>
</organism>
<protein>
    <submittedName>
        <fullName evidence="2">Uncharacterized protein</fullName>
    </submittedName>
</protein>